<dbReference type="FunFam" id="3.10.120.10:FF:000003">
    <property type="entry name" value="membrane-associated progesterone receptor component 1"/>
    <property type="match status" value="1"/>
</dbReference>
<dbReference type="Pfam" id="PF00173">
    <property type="entry name" value="Cyt-b5"/>
    <property type="match status" value="1"/>
</dbReference>
<keyword evidence="5 6" id="KW-0675">Receptor</keyword>
<dbReference type="InterPro" id="IPR050577">
    <property type="entry name" value="MAPR/NEUFC/NENF-like"/>
</dbReference>
<proteinExistence type="inferred from homology"/>
<dbReference type="Proteomes" id="UP000504634">
    <property type="component" value="Unplaced"/>
</dbReference>
<evidence type="ECO:0000313" key="5">
    <source>
        <dbReference type="RefSeq" id="XP_030381293.1"/>
    </source>
</evidence>
<dbReference type="PANTHER" id="PTHR10281:SF106">
    <property type="entry name" value="IP06960P-RELATED"/>
    <property type="match status" value="1"/>
</dbReference>
<gene>
    <name evidence="5 6" type="primary">LOC115629108</name>
</gene>
<keyword evidence="4" id="KW-1185">Reference proteome</keyword>
<name>A0A6J2TYX6_DROLE</name>
<dbReference type="Gene3D" id="3.10.120.10">
    <property type="entry name" value="Cytochrome b5-like heme/steroid binding domain"/>
    <property type="match status" value="1"/>
</dbReference>
<comment type="similarity">
    <text evidence="1">Belongs to the cytochrome b5 family. MAPR subfamily.</text>
</comment>
<dbReference type="OrthoDB" id="547796at2759"/>
<dbReference type="InterPro" id="IPR036400">
    <property type="entry name" value="Cyt_B5-like_heme/steroid_sf"/>
</dbReference>
<dbReference type="SMART" id="SM01117">
    <property type="entry name" value="Cyt-b5"/>
    <property type="match status" value="1"/>
</dbReference>
<dbReference type="RefSeq" id="XP_030381294.1">
    <property type="nucleotide sequence ID" value="XM_030525434.1"/>
</dbReference>
<evidence type="ECO:0000313" key="6">
    <source>
        <dbReference type="RefSeq" id="XP_030381294.1"/>
    </source>
</evidence>
<dbReference type="GO" id="GO:0005783">
    <property type="term" value="C:endoplasmic reticulum"/>
    <property type="evidence" value="ECO:0007669"/>
    <property type="project" value="TreeGrafter"/>
</dbReference>
<dbReference type="CTD" id="32548"/>
<reference evidence="5 6" key="1">
    <citation type="submission" date="2025-04" db="UniProtKB">
        <authorList>
            <consortium name="RefSeq"/>
        </authorList>
    </citation>
    <scope>IDENTIFICATION</scope>
    <source>
        <strain evidence="5 6">11010-0011.00</strain>
        <tissue evidence="5 6">Whole body</tissue>
    </source>
</reference>
<feature type="domain" description="Cytochrome b5 heme-binding" evidence="3">
    <location>
        <begin position="101"/>
        <end position="199"/>
    </location>
</feature>
<dbReference type="RefSeq" id="XP_030381293.1">
    <property type="nucleotide sequence ID" value="XM_030525433.1"/>
</dbReference>
<sequence>MAEIEKDLLRDINSDVDGALGAADNSINGATGGDELKADAMVESSFLSDLLREIFYSPMNLALLAIICFLVYKIVRDRTEVPSVSAQSSVEPALPKLRRDFTVQELRSYDGNQPDGRVLVAVNGNVYDVTKGKRFYGPGGPYATFAGRDASRNLATFSVAANEKDDYDDLSDLNAMEMDSVNEWEMQFKEKYEFVGKLLRKGEQPSNYDDDEEDENISSISDVKKQNENINNSISDGQQKSDDLEKLITNAPAEDATLRQRVVTGSHITLGASSTTNIADSEANSTDC</sequence>
<protein>
    <submittedName>
        <fullName evidence="5 6">Membrane-associated progesterone receptor component 1</fullName>
    </submittedName>
</protein>
<accession>A0A6J2TYX6</accession>
<evidence type="ECO:0000256" key="2">
    <source>
        <dbReference type="SAM" id="MobiDB-lite"/>
    </source>
</evidence>
<dbReference type="InterPro" id="IPR001199">
    <property type="entry name" value="Cyt_B5-like_heme/steroid-bd"/>
</dbReference>
<evidence type="ECO:0000259" key="3">
    <source>
        <dbReference type="SMART" id="SM01117"/>
    </source>
</evidence>
<dbReference type="SUPFAM" id="SSF55856">
    <property type="entry name" value="Cytochrome b5-like heme/steroid binding domain"/>
    <property type="match status" value="1"/>
</dbReference>
<feature type="region of interest" description="Disordered" evidence="2">
    <location>
        <begin position="202"/>
        <end position="242"/>
    </location>
</feature>
<feature type="compositionally biased region" description="Polar residues" evidence="2">
    <location>
        <begin position="228"/>
        <end position="238"/>
    </location>
</feature>
<dbReference type="GO" id="GO:0016020">
    <property type="term" value="C:membrane"/>
    <property type="evidence" value="ECO:0007669"/>
    <property type="project" value="TreeGrafter"/>
</dbReference>
<organism evidence="4 6">
    <name type="scientific">Drosophila lebanonensis</name>
    <name type="common">Fruit fly</name>
    <name type="synonym">Scaptodrosophila lebanonensis</name>
    <dbReference type="NCBI Taxonomy" id="7225"/>
    <lineage>
        <taxon>Eukaryota</taxon>
        <taxon>Metazoa</taxon>
        <taxon>Ecdysozoa</taxon>
        <taxon>Arthropoda</taxon>
        <taxon>Hexapoda</taxon>
        <taxon>Insecta</taxon>
        <taxon>Pterygota</taxon>
        <taxon>Neoptera</taxon>
        <taxon>Endopterygota</taxon>
        <taxon>Diptera</taxon>
        <taxon>Brachycera</taxon>
        <taxon>Muscomorpha</taxon>
        <taxon>Ephydroidea</taxon>
        <taxon>Drosophilidae</taxon>
        <taxon>Scaptodrosophila</taxon>
    </lineage>
</organism>
<evidence type="ECO:0000256" key="1">
    <source>
        <dbReference type="ARBA" id="ARBA00038357"/>
    </source>
</evidence>
<dbReference type="GeneID" id="115629108"/>
<evidence type="ECO:0000313" key="4">
    <source>
        <dbReference type="Proteomes" id="UP000504634"/>
    </source>
</evidence>
<dbReference type="PANTHER" id="PTHR10281">
    <property type="entry name" value="MEMBRANE-ASSOCIATED PROGESTERONE RECEPTOR COMPONENT-RELATED"/>
    <property type="match status" value="1"/>
</dbReference>
<dbReference type="AlphaFoldDB" id="A0A6J2TYX6"/>